<dbReference type="Gene3D" id="1.20.1250.20">
    <property type="entry name" value="MFS general substrate transporter like domains"/>
    <property type="match status" value="1"/>
</dbReference>
<keyword evidence="6 7" id="KW-0472">Membrane</keyword>
<dbReference type="GO" id="GO:0022857">
    <property type="term" value="F:transmembrane transporter activity"/>
    <property type="evidence" value="ECO:0007669"/>
    <property type="project" value="InterPro"/>
</dbReference>
<dbReference type="CDD" id="cd06173">
    <property type="entry name" value="MFS_MefA_like"/>
    <property type="match status" value="1"/>
</dbReference>
<sequence>MPERASTLAPLRFKVFRTFWATSQVSNFGGLVQGVAAAWLMTSLTSSPSMIALVQASTSLPIMLFSLSAGALADSFDRRKVMLVAQVFMLVVSVALVAAAYTGILTPWTLLTFTFLIGLGTALNNPSWQASIGDLIPRDHVPEAVSLNSMGFNLMRSVGPAVGGIIVAVFGAAAAFAVNAVSYVPFIAALLGWKPAYPESTLPREAFTPAVAAGLRYVAMSPNLIRVMLRGMLFGLGAVSVMALLPLIARDLIGGGALVYGTLLGCFGLGAICGGVMNARLRQRLSSEALVRWAFLGFALAVLALSQSRSLWFSIPAVAVAGACWVLALSLFNVTVQLSSPRWVVGRTLAMYQMATFGGLAVGSWLWGSAATATGLQGALMAAAASLLLGAAVGFRLPLPEFGGLDLTPLDRFREPALQFDLRGRSGPIMIMIDYRIEPENIPEFLAVMTERRRIRRRDGARQWVLLRDLEHPGQWTESYHVATWEEYLRHNMRRTKADAEIYDVLARLHQGPEPPLVHRMIERQSVYSHRDVPLKDATEHI</sequence>
<protein>
    <submittedName>
        <fullName evidence="9">MFS transporter</fullName>
    </submittedName>
</protein>
<dbReference type="PROSITE" id="PS50850">
    <property type="entry name" value="MFS"/>
    <property type="match status" value="1"/>
</dbReference>
<dbReference type="InterPro" id="IPR020846">
    <property type="entry name" value="MFS_dom"/>
</dbReference>
<dbReference type="Proteomes" id="UP000248975">
    <property type="component" value="Unassembled WGS sequence"/>
</dbReference>
<evidence type="ECO:0000256" key="1">
    <source>
        <dbReference type="ARBA" id="ARBA00004651"/>
    </source>
</evidence>
<accession>A0A2W5SI83</accession>
<feature type="transmembrane region" description="Helical" evidence="7">
    <location>
        <begin position="289"/>
        <end position="305"/>
    </location>
</feature>
<organism evidence="9 10">
    <name type="scientific">Cereibacter sphaeroides</name>
    <name type="common">Rhodobacter sphaeroides</name>
    <dbReference type="NCBI Taxonomy" id="1063"/>
    <lineage>
        <taxon>Bacteria</taxon>
        <taxon>Pseudomonadati</taxon>
        <taxon>Pseudomonadota</taxon>
        <taxon>Alphaproteobacteria</taxon>
        <taxon>Rhodobacterales</taxon>
        <taxon>Paracoccaceae</taxon>
        <taxon>Cereibacter</taxon>
    </lineage>
</organism>
<dbReference type="InterPro" id="IPR036259">
    <property type="entry name" value="MFS_trans_sf"/>
</dbReference>
<dbReference type="EMBL" id="QFQS01000001">
    <property type="protein sequence ID" value="PZR00513.1"/>
    <property type="molecule type" value="Genomic_DNA"/>
</dbReference>
<evidence type="ECO:0000256" key="7">
    <source>
        <dbReference type="SAM" id="Phobius"/>
    </source>
</evidence>
<dbReference type="PANTHER" id="PTHR23513:SF11">
    <property type="entry name" value="STAPHYLOFERRIN A TRANSPORTER"/>
    <property type="match status" value="1"/>
</dbReference>
<keyword evidence="2" id="KW-0813">Transport</keyword>
<dbReference type="SUPFAM" id="SSF103473">
    <property type="entry name" value="MFS general substrate transporter"/>
    <property type="match status" value="1"/>
</dbReference>
<feature type="transmembrane region" description="Helical" evidence="7">
    <location>
        <begin position="379"/>
        <end position="399"/>
    </location>
</feature>
<dbReference type="InterPro" id="IPR010290">
    <property type="entry name" value="TM_effector"/>
</dbReference>
<feature type="transmembrane region" description="Helical" evidence="7">
    <location>
        <begin position="255"/>
        <end position="277"/>
    </location>
</feature>
<comment type="caution">
    <text evidence="9">The sequence shown here is derived from an EMBL/GenBank/DDBJ whole genome shotgun (WGS) entry which is preliminary data.</text>
</comment>
<dbReference type="GO" id="GO:0005886">
    <property type="term" value="C:plasma membrane"/>
    <property type="evidence" value="ECO:0007669"/>
    <property type="project" value="UniProtKB-SubCell"/>
</dbReference>
<reference evidence="9 10" key="1">
    <citation type="submission" date="2017-08" db="EMBL/GenBank/DDBJ databases">
        <title>Infants hospitalized years apart are colonized by the same room-sourced microbial strains.</title>
        <authorList>
            <person name="Brooks B."/>
            <person name="Olm M.R."/>
            <person name="Firek B.A."/>
            <person name="Baker R."/>
            <person name="Thomas B.C."/>
            <person name="Morowitz M.J."/>
            <person name="Banfield J.F."/>
        </authorList>
    </citation>
    <scope>NUCLEOTIDE SEQUENCE [LARGE SCALE GENOMIC DNA]</scope>
    <source>
        <strain evidence="9">S2_003_000_R2_11</strain>
    </source>
</reference>
<feature type="transmembrane region" description="Helical" evidence="7">
    <location>
        <begin position="311"/>
        <end position="332"/>
    </location>
</feature>
<dbReference type="AlphaFoldDB" id="A0A2W5SI83"/>
<dbReference type="PANTHER" id="PTHR23513">
    <property type="entry name" value="INTEGRAL MEMBRANE EFFLUX PROTEIN-RELATED"/>
    <property type="match status" value="1"/>
</dbReference>
<keyword evidence="3" id="KW-1003">Cell membrane</keyword>
<feature type="transmembrane region" description="Helical" evidence="7">
    <location>
        <begin position="344"/>
        <end position="367"/>
    </location>
</feature>
<evidence type="ECO:0000256" key="4">
    <source>
        <dbReference type="ARBA" id="ARBA00022692"/>
    </source>
</evidence>
<dbReference type="Pfam" id="PF05977">
    <property type="entry name" value="MFS_3"/>
    <property type="match status" value="1"/>
</dbReference>
<proteinExistence type="predicted"/>
<comment type="subcellular location">
    <subcellularLocation>
        <location evidence="1">Cell membrane</location>
        <topology evidence="1">Multi-pass membrane protein</topology>
    </subcellularLocation>
</comment>
<feature type="domain" description="Major facilitator superfamily (MFS) profile" evidence="8">
    <location>
        <begin position="7"/>
        <end position="402"/>
    </location>
</feature>
<evidence type="ECO:0000259" key="8">
    <source>
        <dbReference type="PROSITE" id="PS50850"/>
    </source>
</evidence>
<evidence type="ECO:0000256" key="6">
    <source>
        <dbReference type="ARBA" id="ARBA00023136"/>
    </source>
</evidence>
<name>A0A2W5SI83_CERSP</name>
<evidence type="ECO:0000256" key="2">
    <source>
        <dbReference type="ARBA" id="ARBA00022448"/>
    </source>
</evidence>
<feature type="transmembrane region" description="Helical" evidence="7">
    <location>
        <begin position="81"/>
        <end position="101"/>
    </location>
</feature>
<feature type="transmembrane region" description="Helical" evidence="7">
    <location>
        <begin position="50"/>
        <end position="69"/>
    </location>
</feature>
<evidence type="ECO:0000256" key="3">
    <source>
        <dbReference type="ARBA" id="ARBA00022475"/>
    </source>
</evidence>
<keyword evidence="4 7" id="KW-0812">Transmembrane</keyword>
<feature type="transmembrane region" description="Helical" evidence="7">
    <location>
        <begin position="158"/>
        <end position="186"/>
    </location>
</feature>
<evidence type="ECO:0000313" key="9">
    <source>
        <dbReference type="EMBL" id="PZR00513.1"/>
    </source>
</evidence>
<evidence type="ECO:0000256" key="5">
    <source>
        <dbReference type="ARBA" id="ARBA00022989"/>
    </source>
</evidence>
<evidence type="ECO:0000313" key="10">
    <source>
        <dbReference type="Proteomes" id="UP000248975"/>
    </source>
</evidence>
<gene>
    <name evidence="9" type="ORF">DI533_08120</name>
</gene>
<keyword evidence="5 7" id="KW-1133">Transmembrane helix</keyword>
<feature type="transmembrane region" description="Helical" evidence="7">
    <location>
        <begin position="232"/>
        <end position="249"/>
    </location>
</feature>